<dbReference type="InterPro" id="IPR022742">
    <property type="entry name" value="Hydrolase_4"/>
</dbReference>
<evidence type="ECO:0000313" key="3">
    <source>
        <dbReference type="EMBL" id="KZB64586.1"/>
    </source>
</evidence>
<dbReference type="OrthoDB" id="9765647at2"/>
<evidence type="ECO:0000259" key="2">
    <source>
        <dbReference type="Pfam" id="PF12146"/>
    </source>
</evidence>
<name>A0A154L5F6_9PROT</name>
<keyword evidence="1" id="KW-0812">Transmembrane</keyword>
<dbReference type="SUPFAM" id="SSF53474">
    <property type="entry name" value="alpha/beta-Hydrolases"/>
    <property type="match status" value="1"/>
</dbReference>
<feature type="transmembrane region" description="Helical" evidence="1">
    <location>
        <begin position="12"/>
        <end position="34"/>
    </location>
</feature>
<accession>A0A154L5F6</accession>
<dbReference type="RefSeq" id="WP_062951846.1">
    <property type="nucleotide sequence ID" value="NZ_LPVY01000012.1"/>
</dbReference>
<dbReference type="Pfam" id="PF12146">
    <property type="entry name" value="Hydrolase_4"/>
    <property type="match status" value="1"/>
</dbReference>
<proteinExistence type="predicted"/>
<dbReference type="PANTHER" id="PTHR43265:SF1">
    <property type="entry name" value="ESTERASE ESTD"/>
    <property type="match status" value="1"/>
</dbReference>
<protein>
    <recommendedName>
        <fullName evidence="2">Serine aminopeptidase S33 domain-containing protein</fullName>
    </recommendedName>
</protein>
<dbReference type="InterPro" id="IPR029058">
    <property type="entry name" value="AB_hydrolase_fold"/>
</dbReference>
<dbReference type="Gene3D" id="3.40.50.1820">
    <property type="entry name" value="alpha/beta hydrolase"/>
    <property type="match status" value="1"/>
</dbReference>
<keyword evidence="1" id="KW-1133">Transmembrane helix</keyword>
<dbReference type="AlphaFoldDB" id="A0A154L5F6"/>
<dbReference type="PANTHER" id="PTHR43265">
    <property type="entry name" value="ESTERASE ESTD"/>
    <property type="match status" value="1"/>
</dbReference>
<keyword evidence="1" id="KW-0472">Membrane</keyword>
<dbReference type="Proteomes" id="UP000076335">
    <property type="component" value="Unassembled WGS sequence"/>
</dbReference>
<organism evidence="3 4">
    <name type="scientific">Thalassospira lucentensis</name>
    <dbReference type="NCBI Taxonomy" id="168935"/>
    <lineage>
        <taxon>Bacteria</taxon>
        <taxon>Pseudomonadati</taxon>
        <taxon>Pseudomonadota</taxon>
        <taxon>Alphaproteobacteria</taxon>
        <taxon>Rhodospirillales</taxon>
        <taxon>Thalassospiraceae</taxon>
        <taxon>Thalassospira</taxon>
    </lineage>
</organism>
<comment type="caution">
    <text evidence="3">The sequence shown here is derived from an EMBL/GenBank/DDBJ whole genome shotgun (WGS) entry which is preliminary data.</text>
</comment>
<sequence>MPLKTSNRRHLFAGLAILIIVIVIGAGFTLSGLADFDLEGRNSRLVEFDDHGNRLSGTLILPDGAAADPAPIVLLIHGDGPQDRFSNDGYLPLINSLLDGGIGVYSWDKAGVGDSTGNWLDQSMNDRANEAMAAFAALRNLDGNQNRKIGFLGFSQAGWVIPDIANRLPDAAFHILIGAAVNWQRQGTYYMRTRLEALGTRPDEIAMRIETAHNMDDRIFGPDSTYQDYLAIPHDQEVMAQDRYEFVKRNIGSDATGSLATIKSPLLALWGEDDLNVDPAHNAAIYRKLALPNNPLNRVITLPDATHGLLRAGLFNYQLADQMPDIVKLAFIAMGRHAYAPGAMDHIITWIRQVTQTPSPAQ</sequence>
<gene>
    <name evidence="3" type="ORF">AUP42_01425</name>
</gene>
<dbReference type="GO" id="GO:0052689">
    <property type="term" value="F:carboxylic ester hydrolase activity"/>
    <property type="evidence" value="ECO:0007669"/>
    <property type="project" value="TreeGrafter"/>
</dbReference>
<evidence type="ECO:0000256" key="1">
    <source>
        <dbReference type="SAM" id="Phobius"/>
    </source>
</evidence>
<dbReference type="EMBL" id="LPVY01000012">
    <property type="protein sequence ID" value="KZB64586.1"/>
    <property type="molecule type" value="Genomic_DNA"/>
</dbReference>
<reference evidence="3 4" key="1">
    <citation type="submission" date="2015-12" db="EMBL/GenBank/DDBJ databases">
        <title>Genome sequence of Thalassospira lucentensis MCCC 1A02072.</title>
        <authorList>
            <person name="Lu L."/>
            <person name="Lai Q."/>
            <person name="Shao Z."/>
            <person name="Qian P."/>
        </authorList>
    </citation>
    <scope>NUCLEOTIDE SEQUENCE [LARGE SCALE GENOMIC DNA]</scope>
    <source>
        <strain evidence="3 4">MCCC 1A02072</strain>
    </source>
</reference>
<evidence type="ECO:0000313" key="4">
    <source>
        <dbReference type="Proteomes" id="UP000076335"/>
    </source>
</evidence>
<dbReference type="InterPro" id="IPR053145">
    <property type="entry name" value="AB_hydrolase_Est10"/>
</dbReference>
<feature type="domain" description="Serine aminopeptidase S33" evidence="2">
    <location>
        <begin position="69"/>
        <end position="310"/>
    </location>
</feature>